<evidence type="ECO:0000259" key="1">
    <source>
        <dbReference type="Pfam" id="PF01695"/>
    </source>
</evidence>
<dbReference type="Proteomes" id="UP000217561">
    <property type="component" value="Unassembled WGS sequence"/>
</dbReference>
<keyword evidence="3" id="KW-1185">Reference proteome</keyword>
<comment type="caution">
    <text evidence="2">The sequence shown here is derived from an EMBL/GenBank/DDBJ whole genome shotgun (WGS) entry which is preliminary data.</text>
</comment>
<evidence type="ECO:0000313" key="3">
    <source>
        <dbReference type="Proteomes" id="UP000217561"/>
    </source>
</evidence>
<evidence type="ECO:0000313" key="2">
    <source>
        <dbReference type="EMBL" id="PBB05601.1"/>
    </source>
</evidence>
<dbReference type="EMBL" id="NSGH01000011">
    <property type="protein sequence ID" value="PBB05601.1"/>
    <property type="molecule type" value="Genomic_DNA"/>
</dbReference>
<dbReference type="Pfam" id="PF01695">
    <property type="entry name" value="IstB_IS21"/>
    <property type="match status" value="1"/>
</dbReference>
<reference evidence="2 3" key="1">
    <citation type="submission" date="2017-08" db="EMBL/GenBank/DDBJ databases">
        <title>Salimicrobium alkalisoli sp. nov., isolated from saline alkaline soil.</title>
        <authorList>
            <person name="Zhang G."/>
            <person name="Xiong Q."/>
        </authorList>
    </citation>
    <scope>NUCLEOTIDE SEQUENCE [LARGE SCALE GENOMIC DNA]</scope>
    <source>
        <strain evidence="2 3">WN024</strain>
    </source>
</reference>
<dbReference type="InterPro" id="IPR002611">
    <property type="entry name" value="IstB_ATP-bd"/>
</dbReference>
<name>A0ABX4HQX1_9BACI</name>
<organism evidence="2 3">
    <name type="scientific">Salimicrobium humidisoli</name>
    <dbReference type="NCBI Taxonomy" id="2029857"/>
    <lineage>
        <taxon>Bacteria</taxon>
        <taxon>Bacillati</taxon>
        <taxon>Bacillota</taxon>
        <taxon>Bacilli</taxon>
        <taxon>Bacillales</taxon>
        <taxon>Bacillaceae</taxon>
        <taxon>Salimicrobium</taxon>
    </lineage>
</organism>
<feature type="domain" description="IstB-like ATP-binding" evidence="1">
    <location>
        <begin position="3"/>
        <end position="41"/>
    </location>
</feature>
<proteinExistence type="predicted"/>
<accession>A0ABX4HQX1</accession>
<gene>
    <name evidence="2" type="ORF">CKW00_08450</name>
</gene>
<dbReference type="RefSeq" id="WP_095822223.1">
    <property type="nucleotide sequence ID" value="NZ_NSGH01000011.1"/>
</dbReference>
<protein>
    <recommendedName>
        <fullName evidence="1">IstB-like ATP-binding domain-containing protein</fullName>
    </recommendedName>
</protein>
<sequence>MNAHTLFRIISRSYAHGAMIVISQKSYVGWGKIFGDKLLPQPSLIDSFTVLPL</sequence>